<evidence type="ECO:0000313" key="2">
    <source>
        <dbReference type="Proteomes" id="UP000568380"/>
    </source>
</evidence>
<comment type="caution">
    <text evidence="1">The sequence shown here is derived from an EMBL/GenBank/DDBJ whole genome shotgun (WGS) entry which is preliminary data.</text>
</comment>
<dbReference type="AlphaFoldDB" id="A0A7W8A2W4"/>
<evidence type="ECO:0000313" key="1">
    <source>
        <dbReference type="EMBL" id="MBB5078512.1"/>
    </source>
</evidence>
<keyword evidence="2" id="KW-1185">Reference proteome</keyword>
<proteinExistence type="predicted"/>
<dbReference type="Proteomes" id="UP000568380">
    <property type="component" value="Unassembled WGS sequence"/>
</dbReference>
<protein>
    <submittedName>
        <fullName evidence="1">Uncharacterized protein</fullName>
    </submittedName>
</protein>
<name>A0A7W8A2W4_9ACTN</name>
<accession>A0A7W8A2W4</accession>
<dbReference type="EMBL" id="JACHIN010000005">
    <property type="protein sequence ID" value="MBB5078512.1"/>
    <property type="molecule type" value="Genomic_DNA"/>
</dbReference>
<organism evidence="1 2">
    <name type="scientific">Nonomuraea endophytica</name>
    <dbReference type="NCBI Taxonomy" id="714136"/>
    <lineage>
        <taxon>Bacteria</taxon>
        <taxon>Bacillati</taxon>
        <taxon>Actinomycetota</taxon>
        <taxon>Actinomycetes</taxon>
        <taxon>Streptosporangiales</taxon>
        <taxon>Streptosporangiaceae</taxon>
        <taxon>Nonomuraea</taxon>
    </lineage>
</organism>
<gene>
    <name evidence="1" type="ORF">HNR40_003998</name>
</gene>
<sequence length="173" mass="18393">MNHTISPTPGVLLGADAYACSCGASFADRMPAELHAAENDRCTGCLGSGEETMAPGVTRPCTNCAGSGGRREQIIWQLAHSEAEQLITMSTVRGVIAGFDGPFRLSEIADTIRSGLDLPVGRLPVGPRVRDLLLELQSIGEITMISAPDELLDGTDVVLYRDPSWQRTPTLGI</sequence>
<reference evidence="1 2" key="1">
    <citation type="submission" date="2020-08" db="EMBL/GenBank/DDBJ databases">
        <title>Genomic Encyclopedia of Type Strains, Phase IV (KMG-IV): sequencing the most valuable type-strain genomes for metagenomic binning, comparative biology and taxonomic classification.</title>
        <authorList>
            <person name="Goeker M."/>
        </authorList>
    </citation>
    <scope>NUCLEOTIDE SEQUENCE [LARGE SCALE GENOMIC DNA]</scope>
    <source>
        <strain evidence="1 2">DSM 45385</strain>
    </source>
</reference>
<dbReference type="RefSeq" id="WP_184963342.1">
    <property type="nucleotide sequence ID" value="NZ_JACHIN010000005.1"/>
</dbReference>